<reference evidence="3 4" key="1">
    <citation type="journal article" date="2015" name="Genome Announc.">
        <title>Draft Genome Sequence of Filamentous Marine Cyanobacterium Lyngbya confervoides Strain BDU141951.</title>
        <authorList>
            <person name="Chandrababunaidu M.M."/>
            <person name="Sen D."/>
            <person name="Tripathy S."/>
        </authorList>
    </citation>
    <scope>NUCLEOTIDE SEQUENCE [LARGE SCALE GENOMIC DNA]</scope>
    <source>
        <strain evidence="3 4">BDU141951</strain>
    </source>
</reference>
<dbReference type="EMBL" id="JTHE03000060">
    <property type="protein sequence ID" value="MCM1983257.1"/>
    <property type="molecule type" value="Genomic_DNA"/>
</dbReference>
<evidence type="ECO:0000313" key="4">
    <source>
        <dbReference type="Proteomes" id="UP000031561"/>
    </source>
</evidence>
<gene>
    <name evidence="3" type="ORF">QQ91_0010550</name>
</gene>
<evidence type="ECO:0000259" key="2">
    <source>
        <dbReference type="Pfam" id="PF17482"/>
    </source>
</evidence>
<dbReference type="InterPro" id="IPR052042">
    <property type="entry name" value="Tail_sheath_structural"/>
</dbReference>
<accession>A0ABD4T419</accession>
<feature type="domain" description="Tail sheath protein C-terminal" evidence="2">
    <location>
        <begin position="695"/>
        <end position="799"/>
    </location>
</feature>
<dbReference type="InterPro" id="IPR020287">
    <property type="entry name" value="Tail_sheath_C"/>
</dbReference>
<comment type="similarity">
    <text evidence="1">Belongs to the myoviridae tail sheath protein family.</text>
</comment>
<proteinExistence type="inferred from homology"/>
<protein>
    <submittedName>
        <fullName evidence="3">DUF2586 family protein</fullName>
    </submittedName>
</protein>
<comment type="caution">
    <text evidence="3">The sequence shown here is derived from an EMBL/GenBank/DDBJ whole genome shotgun (WGS) entry which is preliminary data.</text>
</comment>
<dbReference type="Proteomes" id="UP000031561">
    <property type="component" value="Unassembled WGS sequence"/>
</dbReference>
<dbReference type="AlphaFoldDB" id="A0ABD4T419"/>
<organism evidence="3 4">
    <name type="scientific">Lyngbya confervoides BDU141951</name>
    <dbReference type="NCBI Taxonomy" id="1574623"/>
    <lineage>
        <taxon>Bacteria</taxon>
        <taxon>Bacillati</taxon>
        <taxon>Cyanobacteriota</taxon>
        <taxon>Cyanophyceae</taxon>
        <taxon>Oscillatoriophycideae</taxon>
        <taxon>Oscillatoriales</taxon>
        <taxon>Microcoleaceae</taxon>
        <taxon>Lyngbya</taxon>
    </lineage>
</organism>
<keyword evidence="4" id="KW-1185">Reference proteome</keyword>
<dbReference type="RefSeq" id="WP_201277428.1">
    <property type="nucleotide sequence ID" value="NZ_JTHE03000060.1"/>
</dbReference>
<sequence>MPVRVTYPGVYIQEVPSGVRTITGVSTSVAALIGMVQRGRLGVPTRVLSVTDYERQFGTDTSISEMTDQVRQFFLNGGQEAWIVRIAQNALTASVQLREETGNTVVMTASAKEAGPDGNLIRLEVDYNTPSPEQTFNLRVFRPVTNALGVVQIETDETFSNLSMDPASGRYAATILNQQSTLIDVEIDQTVLDPLRGEGYALSGLLFDNNDATALATLNSLLGPTANSFQISVDGSPLVPVVISAPLAALQDLEDAIDAALTPYARHVRVSFVAAGLTTARYLEIRSVDNADTPTVGGSVQIQPSATNDVAVALQIGSAQGGIEVSGYAPVRPAPSAFFARLGTGGGVGALSDFAEANDLGTWILSDASGEPDHMDTPTFVRPGNPMYDGTAYDVALPENPGVGSLRNVRQNLQQLADSINANATTATGQSLWNVSVAGYRLVLRSQFGGNNPNVDISATLSSDGGYDLGADGQFFDGTPPPPSSANVTAYSLGTTGSGDYQTGGSNGTPGNVPTLPDYRAAFVRLNRDVDIFNLMILPRATGQSDTQRETIWGAASAFCRDRRAFLLVDPRETWTTANQVDSEIVQLRVGVVTDHAAIYWPRIRIPTASSGLRTIDPSGSIAGLMARTDSNRGVWKAPAGLEASFVNVRSVEHRMSDPENGLINPQAVNAIRLFPTGIVSWGARTMVGFDNSGNDDYKYVPIRRIALFIEESLFRGLKFAVFEPNDEPLWAQIRLAAGAFMNNLFRQGAFQGQKASDAYFVKVDSETTTQNDINLGIVNVVVGFAPLRPAEFVVITIQQMAGQVQT</sequence>
<dbReference type="PANTHER" id="PTHR35861:SF1">
    <property type="entry name" value="PHAGE TAIL SHEATH PROTEIN"/>
    <property type="match status" value="1"/>
</dbReference>
<dbReference type="Pfam" id="PF17482">
    <property type="entry name" value="Phage_sheath_1C"/>
    <property type="match status" value="1"/>
</dbReference>
<name>A0ABD4T419_9CYAN</name>
<dbReference type="PANTHER" id="PTHR35861">
    <property type="match status" value="1"/>
</dbReference>
<evidence type="ECO:0000256" key="1">
    <source>
        <dbReference type="ARBA" id="ARBA00008005"/>
    </source>
</evidence>
<dbReference type="Gene3D" id="3.40.50.11780">
    <property type="match status" value="2"/>
</dbReference>
<evidence type="ECO:0000313" key="3">
    <source>
        <dbReference type="EMBL" id="MCM1983257.1"/>
    </source>
</evidence>